<keyword evidence="8" id="KW-1185">Reference proteome</keyword>
<dbReference type="SUPFAM" id="SSF51735">
    <property type="entry name" value="NAD(P)-binding Rossmann-fold domains"/>
    <property type="match status" value="1"/>
</dbReference>
<dbReference type="OrthoDB" id="7681356at2"/>
<dbReference type="Gene3D" id="3.40.50.720">
    <property type="entry name" value="NAD(P)-binding Rossmann-like Domain"/>
    <property type="match status" value="2"/>
</dbReference>
<dbReference type="Pfam" id="PF02826">
    <property type="entry name" value="2-Hacid_dh_C"/>
    <property type="match status" value="1"/>
</dbReference>
<protein>
    <submittedName>
        <fullName evidence="7">Hydroxyacid dehydrogenase</fullName>
    </submittedName>
</protein>
<dbReference type="GO" id="GO:0051287">
    <property type="term" value="F:NAD binding"/>
    <property type="evidence" value="ECO:0007669"/>
    <property type="project" value="InterPro"/>
</dbReference>
<evidence type="ECO:0000259" key="6">
    <source>
        <dbReference type="Pfam" id="PF02826"/>
    </source>
</evidence>
<dbReference type="PANTHER" id="PTHR42789:SF1">
    <property type="entry name" value="D-ISOMER SPECIFIC 2-HYDROXYACID DEHYDROGENASE FAMILY PROTEIN (AFU_ORTHOLOGUE AFUA_6G10090)"/>
    <property type="match status" value="1"/>
</dbReference>
<dbReference type="InterPro" id="IPR050857">
    <property type="entry name" value="D-2-hydroxyacid_DH"/>
</dbReference>
<evidence type="ECO:0000256" key="1">
    <source>
        <dbReference type="ARBA" id="ARBA00005854"/>
    </source>
</evidence>
<evidence type="ECO:0000256" key="2">
    <source>
        <dbReference type="ARBA" id="ARBA00023002"/>
    </source>
</evidence>
<evidence type="ECO:0000256" key="4">
    <source>
        <dbReference type="RuleBase" id="RU003719"/>
    </source>
</evidence>
<dbReference type="EMBL" id="PUEJ01000003">
    <property type="protein sequence ID" value="PRH87694.1"/>
    <property type="molecule type" value="Genomic_DNA"/>
</dbReference>
<dbReference type="GO" id="GO:0016616">
    <property type="term" value="F:oxidoreductase activity, acting on the CH-OH group of donors, NAD or NADP as acceptor"/>
    <property type="evidence" value="ECO:0007669"/>
    <property type="project" value="InterPro"/>
</dbReference>
<dbReference type="InterPro" id="IPR006140">
    <property type="entry name" value="D-isomer_DH_NAD-bd"/>
</dbReference>
<keyword evidence="2 4" id="KW-0560">Oxidoreductase</keyword>
<feature type="domain" description="D-isomer specific 2-hydroxyacid dehydrogenase NAD-binding" evidence="6">
    <location>
        <begin position="115"/>
        <end position="290"/>
    </location>
</feature>
<dbReference type="Pfam" id="PF00389">
    <property type="entry name" value="2-Hacid_dh"/>
    <property type="match status" value="1"/>
</dbReference>
<evidence type="ECO:0000313" key="7">
    <source>
        <dbReference type="EMBL" id="PRH87694.1"/>
    </source>
</evidence>
<sequence>MAAPVILVDPLPRTLEQIMTPAVRARLESLGRLVISEARPMHDDEIEALLPHAVAIIGQTAMPRERLGRAPQLKAIINVETNFLPNIDYAACQARGVWVLTPASAFAAPVAEAALGLALDLGRGISAADRAFRAGSETYGLEANLDTIRFEGAPVGIIGFGDLGRKFRELIRPFRNEVRVYDPWLPAEIIERLDCRQSDLDTLLERSRFVVVFAAPTTENAHFLGAPQFALMQKGSAFLLMSRAAVVDFQAMIAAARSGHIRVATDVFPVEPVPADDPVRATPNMVFSAHRTGGTRDALFEIGSMAVADLELILKGLPPQLCRRADPAIASRLRSQPVSKT</sequence>
<dbReference type="PANTHER" id="PTHR42789">
    <property type="entry name" value="D-ISOMER SPECIFIC 2-HYDROXYACID DEHYDROGENASE FAMILY PROTEIN (AFU_ORTHOLOGUE AFUA_6G10090)"/>
    <property type="match status" value="1"/>
</dbReference>
<feature type="domain" description="D-isomer specific 2-hydroxyacid dehydrogenase catalytic" evidence="5">
    <location>
        <begin position="40"/>
        <end position="319"/>
    </location>
</feature>
<evidence type="ECO:0000313" key="8">
    <source>
        <dbReference type="Proteomes" id="UP000237682"/>
    </source>
</evidence>
<dbReference type="InterPro" id="IPR006139">
    <property type="entry name" value="D-isomer_2_OHA_DH_cat_dom"/>
</dbReference>
<comment type="similarity">
    <text evidence="1 4">Belongs to the D-isomer specific 2-hydroxyacid dehydrogenase family.</text>
</comment>
<comment type="caution">
    <text evidence="7">The sequence shown here is derived from an EMBL/GenBank/DDBJ whole genome shotgun (WGS) entry which is preliminary data.</text>
</comment>
<dbReference type="InterPro" id="IPR036291">
    <property type="entry name" value="NAD(P)-bd_dom_sf"/>
</dbReference>
<name>A0A2S9QEC2_9HYPH</name>
<reference evidence="7 8" key="1">
    <citation type="submission" date="2018-02" db="EMBL/GenBank/DDBJ databases">
        <title>Whole genome sequencing of endophytic bacterium.</title>
        <authorList>
            <person name="Eedara R."/>
            <person name="Podile A.R."/>
        </authorList>
    </citation>
    <scope>NUCLEOTIDE SEQUENCE [LARGE SCALE GENOMIC DNA]</scope>
    <source>
        <strain evidence="7 8">RP1T</strain>
    </source>
</reference>
<gene>
    <name evidence="7" type="ORF">C5L14_07070</name>
</gene>
<dbReference type="SUPFAM" id="SSF52283">
    <property type="entry name" value="Formate/glycerate dehydrogenase catalytic domain-like"/>
    <property type="match status" value="1"/>
</dbReference>
<evidence type="ECO:0000256" key="3">
    <source>
        <dbReference type="ARBA" id="ARBA00023027"/>
    </source>
</evidence>
<proteinExistence type="inferred from homology"/>
<dbReference type="Proteomes" id="UP000237682">
    <property type="component" value="Unassembled WGS sequence"/>
</dbReference>
<keyword evidence="3" id="KW-0520">NAD</keyword>
<dbReference type="CDD" id="cd12167">
    <property type="entry name" value="2-Hacid_dh_8"/>
    <property type="match status" value="1"/>
</dbReference>
<dbReference type="AlphaFoldDB" id="A0A2S9QEC2"/>
<dbReference type="RefSeq" id="WP_105861362.1">
    <property type="nucleotide sequence ID" value="NZ_PUEJ01000003.1"/>
</dbReference>
<organism evidence="7 8">
    <name type="scientific">Labrys okinawensis</name>
    <dbReference type="NCBI Taxonomy" id="346911"/>
    <lineage>
        <taxon>Bacteria</taxon>
        <taxon>Pseudomonadati</taxon>
        <taxon>Pseudomonadota</taxon>
        <taxon>Alphaproteobacteria</taxon>
        <taxon>Hyphomicrobiales</taxon>
        <taxon>Xanthobacteraceae</taxon>
        <taxon>Labrys</taxon>
    </lineage>
</organism>
<evidence type="ECO:0000259" key="5">
    <source>
        <dbReference type="Pfam" id="PF00389"/>
    </source>
</evidence>
<accession>A0A2S9QEC2</accession>